<reference evidence="8 9" key="1">
    <citation type="submission" date="2018-08" db="EMBL/GenBank/DDBJ databases">
        <title>Genomic Encyclopedia of Type Strains, Phase IV (KMG-IV): sequencing the most valuable type-strain genomes for metagenomic binning, comparative biology and taxonomic classification.</title>
        <authorList>
            <person name="Goeker M."/>
        </authorList>
    </citation>
    <scope>NUCLEOTIDE SEQUENCE [LARGE SCALE GENOMIC DNA]</scope>
    <source>
        <strain evidence="8 9">DSM 25527</strain>
    </source>
</reference>
<dbReference type="PANTHER" id="PTHR45953:SF1">
    <property type="entry name" value="IDURONATE 2-SULFATASE"/>
    <property type="match status" value="1"/>
</dbReference>
<evidence type="ECO:0000256" key="6">
    <source>
        <dbReference type="ARBA" id="ARBA00022837"/>
    </source>
</evidence>
<dbReference type="GO" id="GO:0046872">
    <property type="term" value="F:metal ion binding"/>
    <property type="evidence" value="ECO:0007669"/>
    <property type="project" value="UniProtKB-KW"/>
</dbReference>
<dbReference type="Proteomes" id="UP000266568">
    <property type="component" value="Unassembled WGS sequence"/>
</dbReference>
<dbReference type="SUPFAM" id="SSF53649">
    <property type="entry name" value="Alkaline phosphatase-like"/>
    <property type="match status" value="1"/>
</dbReference>
<keyword evidence="5" id="KW-0378">Hydrolase</keyword>
<evidence type="ECO:0000313" key="8">
    <source>
        <dbReference type="EMBL" id="RIA46934.1"/>
    </source>
</evidence>
<keyword evidence="9" id="KW-1185">Reference proteome</keyword>
<evidence type="ECO:0000256" key="5">
    <source>
        <dbReference type="ARBA" id="ARBA00022801"/>
    </source>
</evidence>
<dbReference type="OrthoDB" id="9795675at2"/>
<comment type="caution">
    <text evidence="8">The sequence shown here is derived from an EMBL/GenBank/DDBJ whole genome shotgun (WGS) entry which is preliminary data.</text>
</comment>
<dbReference type="CDD" id="cd16030">
    <property type="entry name" value="iduronate-2-sulfatase"/>
    <property type="match status" value="1"/>
</dbReference>
<protein>
    <submittedName>
        <fullName evidence="8">Arylsulfatase A-like enzyme</fullName>
    </submittedName>
</protein>
<comment type="similarity">
    <text evidence="2">Belongs to the sulfatase family.</text>
</comment>
<evidence type="ECO:0000256" key="3">
    <source>
        <dbReference type="ARBA" id="ARBA00022723"/>
    </source>
</evidence>
<dbReference type="RefSeq" id="WP_119034967.1">
    <property type="nucleotide sequence ID" value="NZ_QXDC01000002.1"/>
</dbReference>
<dbReference type="Gene3D" id="3.40.720.10">
    <property type="entry name" value="Alkaline Phosphatase, subunit A"/>
    <property type="match status" value="1"/>
</dbReference>
<evidence type="ECO:0000256" key="1">
    <source>
        <dbReference type="ARBA" id="ARBA00001913"/>
    </source>
</evidence>
<keyword evidence="6" id="KW-0106">Calcium</keyword>
<accession>A0A397PLE5</accession>
<dbReference type="InterPro" id="IPR006311">
    <property type="entry name" value="TAT_signal"/>
</dbReference>
<evidence type="ECO:0000256" key="2">
    <source>
        <dbReference type="ARBA" id="ARBA00008779"/>
    </source>
</evidence>
<feature type="domain" description="Sulfatase N-terminal" evidence="7">
    <location>
        <begin position="37"/>
        <end position="380"/>
    </location>
</feature>
<proteinExistence type="inferred from homology"/>
<comment type="cofactor">
    <cofactor evidence="1">
        <name>Ca(2+)</name>
        <dbReference type="ChEBI" id="CHEBI:29108"/>
    </cofactor>
</comment>
<dbReference type="InterPro" id="IPR000917">
    <property type="entry name" value="Sulfatase_N"/>
</dbReference>
<dbReference type="EMBL" id="QXDC01000002">
    <property type="protein sequence ID" value="RIA46934.1"/>
    <property type="molecule type" value="Genomic_DNA"/>
</dbReference>
<keyword evidence="4" id="KW-0732">Signal</keyword>
<dbReference type="AlphaFoldDB" id="A0A397PLE5"/>
<gene>
    <name evidence="8" type="ORF">DFR49_1496</name>
</gene>
<dbReference type="InterPro" id="IPR035874">
    <property type="entry name" value="IDS"/>
</dbReference>
<sequence length="491" mass="54469">MDIQRRKLLKGAVGTATAATLAGCAGIESSGSSIRKPNFLFLSLDDCNDWLGFLGGNPDTRTPNLDKLAARSTIFDRAYCSAPGCNQSRASLMTGRNPASTGVYGNRQPFRMSPLAKDALTLPQLLKANGYYTEGAGKIFHNKFPDPPSWDNFFPDRDTQFLPRVPPPRETTGPRDAKGKILGELEWGSYQGKLDRTRDWVSIAHTRAAFARGLQEPFFFACGINLPHVPWFVPAKYMEMFAPDRITLPQVLDGDEDDLPALGKKAFNRMRVPNKALHDQHLVREAVAAYLASIASVDVMVGHVLEALAASPYADNTVIVVWSDHGYHLGEKTNWSKFTLWEEATRVPFLIHDPRRPAARVAAPVSLVDIYPTIAAMAGVAPPPGLDGRSLVPLLDTPALDWNDPVITTNYRANHGVRDRDWRYIRYSDGGEELYDHRGDPMEWRNLANDPQYRSIIERLAQKLPAFDAPDAPEVEWPEDNPALIAALEAE</sequence>
<dbReference type="PROSITE" id="PS00149">
    <property type="entry name" value="SULFATASE_2"/>
    <property type="match status" value="1"/>
</dbReference>
<dbReference type="PROSITE" id="PS51318">
    <property type="entry name" value="TAT"/>
    <property type="match status" value="1"/>
</dbReference>
<evidence type="ECO:0000313" key="9">
    <source>
        <dbReference type="Proteomes" id="UP000266568"/>
    </source>
</evidence>
<dbReference type="GO" id="GO:0005737">
    <property type="term" value="C:cytoplasm"/>
    <property type="evidence" value="ECO:0007669"/>
    <property type="project" value="TreeGrafter"/>
</dbReference>
<dbReference type="Pfam" id="PF00884">
    <property type="entry name" value="Sulfatase"/>
    <property type="match status" value="1"/>
</dbReference>
<dbReference type="PANTHER" id="PTHR45953">
    <property type="entry name" value="IDURONATE 2-SULFATASE"/>
    <property type="match status" value="1"/>
</dbReference>
<organism evidence="8 9">
    <name type="scientific">Hephaestia caeni</name>
    <dbReference type="NCBI Taxonomy" id="645617"/>
    <lineage>
        <taxon>Bacteria</taxon>
        <taxon>Pseudomonadati</taxon>
        <taxon>Pseudomonadota</taxon>
        <taxon>Alphaproteobacteria</taxon>
        <taxon>Sphingomonadales</taxon>
        <taxon>Sphingomonadaceae</taxon>
        <taxon>Hephaestia</taxon>
    </lineage>
</organism>
<evidence type="ECO:0000256" key="4">
    <source>
        <dbReference type="ARBA" id="ARBA00022729"/>
    </source>
</evidence>
<evidence type="ECO:0000259" key="7">
    <source>
        <dbReference type="Pfam" id="PF00884"/>
    </source>
</evidence>
<keyword evidence="3" id="KW-0479">Metal-binding</keyword>
<dbReference type="GO" id="GO:0004423">
    <property type="term" value="F:iduronate-2-sulfatase activity"/>
    <property type="evidence" value="ECO:0007669"/>
    <property type="project" value="InterPro"/>
</dbReference>
<dbReference type="PROSITE" id="PS51257">
    <property type="entry name" value="PROKAR_LIPOPROTEIN"/>
    <property type="match status" value="1"/>
</dbReference>
<name>A0A397PLE5_9SPHN</name>
<dbReference type="InterPro" id="IPR017850">
    <property type="entry name" value="Alkaline_phosphatase_core_sf"/>
</dbReference>
<dbReference type="InterPro" id="IPR024607">
    <property type="entry name" value="Sulfatase_CS"/>
</dbReference>